<reference evidence="2" key="1">
    <citation type="submission" date="2022-10" db="EMBL/GenBank/DDBJ databases">
        <title>The complete genomes of actinobacterial strains from the NBC collection.</title>
        <authorList>
            <person name="Joergensen T.S."/>
            <person name="Alvarez Arevalo M."/>
            <person name="Sterndorff E.B."/>
            <person name="Faurdal D."/>
            <person name="Vuksanovic O."/>
            <person name="Mourched A.-S."/>
            <person name="Charusanti P."/>
            <person name="Shaw S."/>
            <person name="Blin K."/>
            <person name="Weber T."/>
        </authorList>
    </citation>
    <scope>NUCLEOTIDE SEQUENCE</scope>
    <source>
        <strain evidence="2">NBC_00248</strain>
    </source>
</reference>
<keyword evidence="3" id="KW-1185">Reference proteome</keyword>
<accession>A0ABZ1TRX4</accession>
<evidence type="ECO:0000256" key="1">
    <source>
        <dbReference type="SAM" id="MobiDB-lite"/>
    </source>
</evidence>
<evidence type="ECO:0000313" key="2">
    <source>
        <dbReference type="EMBL" id="WUQ17451.1"/>
    </source>
</evidence>
<sequence>MNMQRLPDELFPICDEADLAVKLTATIRTFLRQAQAGAGSPARLTLPLHKRLASIAGETTGTGRRSSVFEDGSLLGAERAGASVKETRSVWVVTLVLTDCATGELLPYSWITDWTVTDWFDANAQYIAVIDDMWTSPAVLVMRTGYLNRRFVLDSATMAGTTQNQSGAVTVARAPAQHEEAEEMAVRITIEMFSGRPNPSWEISDPDRLGELRERLENSPQARGEVGSGYTGLGFGGVRVDFTEGDAPAGLPPSFELAGGGAKDSHASAELAQALVETIPRDLAEGGGIAVGDTSYAELMLETAREETKRTLSDESPGVAYTSAKTRQESELPDGWTEQMHALVERTPSCSIDTEPWSPGYWNHPNIQPYNNCYAYGVAYRSDTFAWPGREHGYTIPGTMYGYQVAVGLYKDGLAQFGYPCQPGSRRFLLALATGTYPETGVRDFHFHRYHPEAGFWSHKHAGNSARFVDNSGYVIRDPGVCDRGIYTEVYEYLFQSNDSVRIR</sequence>
<organism evidence="2 3">
    <name type="scientific">Streptomyces virginiae</name>
    <name type="common">Streptomyces cinnamonensis</name>
    <dbReference type="NCBI Taxonomy" id="1961"/>
    <lineage>
        <taxon>Bacteria</taxon>
        <taxon>Bacillati</taxon>
        <taxon>Actinomycetota</taxon>
        <taxon>Actinomycetes</taxon>
        <taxon>Kitasatosporales</taxon>
        <taxon>Streptomycetaceae</taxon>
        <taxon>Streptomyces</taxon>
    </lineage>
</organism>
<evidence type="ECO:0000313" key="3">
    <source>
        <dbReference type="Proteomes" id="UP001432039"/>
    </source>
</evidence>
<gene>
    <name evidence="2" type="ORF">OG517_42135</name>
</gene>
<name>A0ABZ1TRX4_STRVG</name>
<dbReference type="Proteomes" id="UP001432039">
    <property type="component" value="Chromosome"/>
</dbReference>
<feature type="region of interest" description="Disordered" evidence="1">
    <location>
        <begin position="307"/>
        <end position="333"/>
    </location>
</feature>
<proteinExistence type="predicted"/>
<dbReference type="RefSeq" id="WP_328965671.1">
    <property type="nucleotide sequence ID" value="NZ_CP108090.1"/>
</dbReference>
<protein>
    <submittedName>
        <fullName evidence="2">Uncharacterized protein</fullName>
    </submittedName>
</protein>
<dbReference type="EMBL" id="CP108090">
    <property type="protein sequence ID" value="WUQ17451.1"/>
    <property type="molecule type" value="Genomic_DNA"/>
</dbReference>